<evidence type="ECO:0000313" key="2">
    <source>
        <dbReference type="Proteomes" id="UP000199245"/>
    </source>
</evidence>
<evidence type="ECO:0000313" key="1">
    <source>
        <dbReference type="EMBL" id="SDE25537.1"/>
    </source>
</evidence>
<gene>
    <name evidence="1" type="ORF">SAMN05216337_1022129</name>
</gene>
<reference evidence="1 2" key="1">
    <citation type="submission" date="2016-10" db="EMBL/GenBank/DDBJ databases">
        <authorList>
            <person name="de Groot N.N."/>
        </authorList>
    </citation>
    <scope>NUCLEOTIDE SEQUENCE [LARGE SCALE GENOMIC DNA]</scope>
    <source>
        <strain evidence="1 2">R5</strain>
    </source>
</reference>
<dbReference type="EMBL" id="FMZW01000022">
    <property type="protein sequence ID" value="SDE25537.1"/>
    <property type="molecule type" value="Genomic_DNA"/>
</dbReference>
<name>A0A1G7BEZ1_9BRAD</name>
<dbReference type="AlphaFoldDB" id="A0A1G7BEZ1"/>
<sequence>MTTQLTTASAGQRAMDQVQVRSLRDVIAVLIEQRSIVRAAGASFAAHLLDLAIMQLRLNVNDITAEELSGLSDFVGAEFMRDKSSH</sequence>
<organism evidence="1 2">
    <name type="scientific">Bradyrhizobium brasilense</name>
    <dbReference type="NCBI Taxonomy" id="1419277"/>
    <lineage>
        <taxon>Bacteria</taxon>
        <taxon>Pseudomonadati</taxon>
        <taxon>Pseudomonadota</taxon>
        <taxon>Alphaproteobacteria</taxon>
        <taxon>Hyphomicrobiales</taxon>
        <taxon>Nitrobacteraceae</taxon>
        <taxon>Bradyrhizobium</taxon>
    </lineage>
</organism>
<accession>A0A1G7BEZ1</accession>
<dbReference type="Proteomes" id="UP000199245">
    <property type="component" value="Unassembled WGS sequence"/>
</dbReference>
<proteinExistence type="predicted"/>
<protein>
    <submittedName>
        <fullName evidence="1">Uncharacterized protein</fullName>
    </submittedName>
</protein>